<dbReference type="InterPro" id="IPR045863">
    <property type="entry name" value="CorA_TM1_TM2"/>
</dbReference>
<dbReference type="FunFam" id="1.20.58.340:FF:000004">
    <property type="entry name" value="Magnesium transport protein CorA"/>
    <property type="match status" value="1"/>
</dbReference>
<evidence type="ECO:0000256" key="13">
    <source>
        <dbReference type="ARBA" id="ARBA00045497"/>
    </source>
</evidence>
<evidence type="ECO:0000256" key="12">
    <source>
        <dbReference type="ARBA" id="ARBA00034269"/>
    </source>
</evidence>
<evidence type="ECO:0000256" key="11">
    <source>
        <dbReference type="ARBA" id="ARBA00023136"/>
    </source>
</evidence>
<dbReference type="PANTHER" id="PTHR46494:SF3">
    <property type="entry name" value="ZINC TRANSPORT PROTEIN ZNTB"/>
    <property type="match status" value="1"/>
</dbReference>
<keyword evidence="9 14" id="KW-1133">Transmembrane helix</keyword>
<evidence type="ECO:0000256" key="9">
    <source>
        <dbReference type="ARBA" id="ARBA00022989"/>
    </source>
</evidence>
<dbReference type="Gene3D" id="1.20.58.340">
    <property type="entry name" value="Magnesium transport protein CorA, transmembrane region"/>
    <property type="match status" value="2"/>
</dbReference>
<organism evidence="15 16">
    <name type="scientific">Thermoflexibacter ruber</name>
    <dbReference type="NCBI Taxonomy" id="1003"/>
    <lineage>
        <taxon>Bacteria</taxon>
        <taxon>Pseudomonadati</taxon>
        <taxon>Bacteroidota</taxon>
        <taxon>Cytophagia</taxon>
        <taxon>Cytophagales</taxon>
        <taxon>Thermoflexibacteraceae</taxon>
        <taxon>Thermoflexibacter</taxon>
    </lineage>
</organism>
<evidence type="ECO:0000256" key="5">
    <source>
        <dbReference type="ARBA" id="ARBA00022519"/>
    </source>
</evidence>
<dbReference type="EMBL" id="FONY01000001">
    <property type="protein sequence ID" value="SFE42676.1"/>
    <property type="molecule type" value="Genomic_DNA"/>
</dbReference>
<evidence type="ECO:0000313" key="15">
    <source>
        <dbReference type="EMBL" id="SFE42676.1"/>
    </source>
</evidence>
<evidence type="ECO:0000256" key="2">
    <source>
        <dbReference type="ARBA" id="ARBA00009765"/>
    </source>
</evidence>
<evidence type="ECO:0000256" key="7">
    <source>
        <dbReference type="ARBA" id="ARBA00022833"/>
    </source>
</evidence>
<reference evidence="15 16" key="1">
    <citation type="submission" date="2016-10" db="EMBL/GenBank/DDBJ databases">
        <authorList>
            <person name="de Groot N.N."/>
        </authorList>
    </citation>
    <scope>NUCLEOTIDE SEQUENCE [LARGE SCALE GENOMIC DNA]</scope>
    <source>
        <strain>GEY</strain>
        <strain evidence="16">DSM 9560</strain>
    </source>
</reference>
<dbReference type="RefSeq" id="WP_091538367.1">
    <property type="nucleotide sequence ID" value="NZ_FONY01000001.1"/>
</dbReference>
<keyword evidence="5" id="KW-0997">Cell inner membrane</keyword>
<dbReference type="PANTHER" id="PTHR46494">
    <property type="entry name" value="CORA FAMILY METAL ION TRANSPORTER (EUROFUNG)"/>
    <property type="match status" value="1"/>
</dbReference>
<dbReference type="OrthoDB" id="9803416at2"/>
<keyword evidence="16" id="KW-1185">Reference proteome</keyword>
<dbReference type="AlphaFoldDB" id="A0A1I2AFI5"/>
<comment type="function">
    <text evidence="13">Mediates influx of magnesium ions. Alternates between open and closed states. Activated by low cytoplasmic Mg(2+) levels. Inactive when cytoplasmic Mg(2+) levels are high.</text>
</comment>
<keyword evidence="10" id="KW-0406">Ion transport</keyword>
<name>A0A1I2AFI5_9BACT</name>
<dbReference type="GO" id="GO:0005886">
    <property type="term" value="C:plasma membrane"/>
    <property type="evidence" value="ECO:0007669"/>
    <property type="project" value="UniProtKB-SubCell"/>
</dbReference>
<keyword evidence="6 14" id="KW-0812">Transmembrane</keyword>
<protein>
    <submittedName>
        <fullName evidence="15">Magnesium transporter</fullName>
    </submittedName>
</protein>
<gene>
    <name evidence="15" type="ORF">SAMN04488541_1001151</name>
</gene>
<dbReference type="Pfam" id="PF01544">
    <property type="entry name" value="CorA"/>
    <property type="match status" value="1"/>
</dbReference>
<sequence length="295" mass="34750">MQNSIQKVEKFTNFVWTDIWQPDRASLNRIAEEHNLDVFQIKDSLEAGHLPKFEKQDTYNFLILRAFTSTIEQGATTINELSNKIAFFYNKDKLISIHRKPFDFLNNLHKEFTKAEDLLLYLIHKMVETYQPPLNELDKKIEDFEKTIFLKDYSKVSLEDLYFLKTQTRITKKLLQLFQSVVNQIEVSEDSKTALQDIKDRLLSLILNYDEVLENANNLLNTYHSVNAQKSNDVMKLLTIFSAFFLPLTFVVGIYGMNFENMPELKWQNGYFLTLGTMVVISGIIYLWFKRKRII</sequence>
<evidence type="ECO:0000256" key="3">
    <source>
        <dbReference type="ARBA" id="ARBA00022448"/>
    </source>
</evidence>
<dbReference type="Proteomes" id="UP000199513">
    <property type="component" value="Unassembled WGS sequence"/>
</dbReference>
<comment type="subcellular location">
    <subcellularLocation>
        <location evidence="1">Cell membrane</location>
        <topology evidence="1">Multi-pass membrane protein</topology>
    </subcellularLocation>
</comment>
<evidence type="ECO:0000256" key="10">
    <source>
        <dbReference type="ARBA" id="ARBA00023065"/>
    </source>
</evidence>
<evidence type="ECO:0000256" key="1">
    <source>
        <dbReference type="ARBA" id="ARBA00004651"/>
    </source>
</evidence>
<comment type="similarity">
    <text evidence="2">Belongs to the CorA metal ion transporter (MIT) (TC 1.A.35) family.</text>
</comment>
<dbReference type="GO" id="GO:0000287">
    <property type="term" value="F:magnesium ion binding"/>
    <property type="evidence" value="ECO:0007669"/>
    <property type="project" value="TreeGrafter"/>
</dbReference>
<keyword evidence="8" id="KW-0460">Magnesium</keyword>
<dbReference type="GO" id="GO:0015095">
    <property type="term" value="F:magnesium ion transmembrane transporter activity"/>
    <property type="evidence" value="ECO:0007669"/>
    <property type="project" value="TreeGrafter"/>
</dbReference>
<keyword evidence="4" id="KW-1003">Cell membrane</keyword>
<keyword evidence="7" id="KW-0862">Zinc</keyword>
<dbReference type="GO" id="GO:0050897">
    <property type="term" value="F:cobalt ion binding"/>
    <property type="evidence" value="ECO:0007669"/>
    <property type="project" value="TreeGrafter"/>
</dbReference>
<evidence type="ECO:0000256" key="8">
    <source>
        <dbReference type="ARBA" id="ARBA00022842"/>
    </source>
</evidence>
<feature type="transmembrane region" description="Helical" evidence="14">
    <location>
        <begin position="237"/>
        <end position="258"/>
    </location>
</feature>
<evidence type="ECO:0000256" key="6">
    <source>
        <dbReference type="ARBA" id="ARBA00022692"/>
    </source>
</evidence>
<dbReference type="InterPro" id="IPR045861">
    <property type="entry name" value="CorA_cytoplasmic_dom"/>
</dbReference>
<evidence type="ECO:0000313" key="16">
    <source>
        <dbReference type="Proteomes" id="UP000199513"/>
    </source>
</evidence>
<proteinExistence type="inferred from homology"/>
<dbReference type="GO" id="GO:0015087">
    <property type="term" value="F:cobalt ion transmembrane transporter activity"/>
    <property type="evidence" value="ECO:0007669"/>
    <property type="project" value="TreeGrafter"/>
</dbReference>
<comment type="catalytic activity">
    <reaction evidence="12">
        <text>Mg(2+)(in) = Mg(2+)(out)</text>
        <dbReference type="Rhea" id="RHEA:29827"/>
        <dbReference type="ChEBI" id="CHEBI:18420"/>
    </reaction>
</comment>
<feature type="transmembrane region" description="Helical" evidence="14">
    <location>
        <begin position="270"/>
        <end position="289"/>
    </location>
</feature>
<dbReference type="SUPFAM" id="SSF143865">
    <property type="entry name" value="CorA soluble domain-like"/>
    <property type="match status" value="1"/>
</dbReference>
<keyword evidence="3" id="KW-0813">Transport</keyword>
<evidence type="ECO:0000256" key="14">
    <source>
        <dbReference type="SAM" id="Phobius"/>
    </source>
</evidence>
<keyword evidence="11 14" id="KW-0472">Membrane</keyword>
<accession>A0A1I2AFI5</accession>
<evidence type="ECO:0000256" key="4">
    <source>
        <dbReference type="ARBA" id="ARBA00022475"/>
    </source>
</evidence>
<dbReference type="SUPFAM" id="SSF144083">
    <property type="entry name" value="Magnesium transport protein CorA, transmembrane region"/>
    <property type="match status" value="1"/>
</dbReference>
<dbReference type="InterPro" id="IPR002523">
    <property type="entry name" value="MgTranspt_CorA/ZnTranspt_ZntB"/>
</dbReference>
<dbReference type="Gene3D" id="3.30.460.20">
    <property type="entry name" value="CorA soluble domain-like"/>
    <property type="match status" value="1"/>
</dbReference>